<gene>
    <name evidence="4" type="ORF">CGGC5_9040</name>
</gene>
<dbReference type="SUPFAM" id="SSF48403">
    <property type="entry name" value="Ankyrin repeat"/>
    <property type="match status" value="1"/>
</dbReference>
<accession>L2FYL1</accession>
<dbReference type="HOGENOM" id="CLU_000288_34_23_1"/>
<proteinExistence type="predicted"/>
<feature type="coiled-coil region" evidence="2">
    <location>
        <begin position="77"/>
        <end position="104"/>
    </location>
</feature>
<dbReference type="PROSITE" id="PS50837">
    <property type="entry name" value="NACHT"/>
    <property type="match status" value="1"/>
</dbReference>
<dbReference type="PANTHER" id="PTHR10039">
    <property type="entry name" value="AMELOGENIN"/>
    <property type="match status" value="1"/>
</dbReference>
<feature type="coiled-coil region" evidence="2">
    <location>
        <begin position="25"/>
        <end position="52"/>
    </location>
</feature>
<dbReference type="EMBL" id="KB020785">
    <property type="protein sequence ID" value="ELA30833.1"/>
    <property type="molecule type" value="Genomic_DNA"/>
</dbReference>
<keyword evidence="2" id="KW-0175">Coiled coil</keyword>
<dbReference type="InterPro" id="IPR027417">
    <property type="entry name" value="P-loop_NTPase"/>
</dbReference>
<dbReference type="PANTHER" id="PTHR10039:SF15">
    <property type="entry name" value="NACHT DOMAIN-CONTAINING PROTEIN"/>
    <property type="match status" value="1"/>
</dbReference>
<evidence type="ECO:0000256" key="1">
    <source>
        <dbReference type="ARBA" id="ARBA00022737"/>
    </source>
</evidence>
<dbReference type="SUPFAM" id="SSF52540">
    <property type="entry name" value="P-loop containing nucleoside triphosphate hydrolases"/>
    <property type="match status" value="1"/>
</dbReference>
<sequence>MADPLSIAASIAGLVGLADIVFARLVKFGRSVKNAEEEIRHLAQEINLLGGALNSLKRLAQVLKDDAFDTNLRMHNIDDCRETLKEINKKLEKLEATSSLMKQKLMGPFTKDRVKEWLDDLSKHKENINLAPSANSLDAMLRVLSQEGHHATEILAEIRETRKITSRIHQDSERHKVLNFFLKYNPQKNYDMSIRLRQSGTGIWLQKLQDFQHWLSEPGSKLWLKGIPGAGKTILAGSIIESALKKSTEAIPSAFFFCDYKEADTHTVENILGALVYQLSIQKEDAYTMLERYYNELHPINGLPKQPTRKALQKLLRRILELFDHTYLVVDGLDECGKSTDEVVECLFDISEDADNVSIALLSRDEDEIRSRLEGSFTPIEIAAHKEDITEYVTAEIQERIRSRRLRISNLHLKGEILQGLIDGAKGMFRWVACQLDHLGECDSDQQCRDALKSLPPTLDETYEQILRRVPKSKQNLTELALNCIAHASPKLNLHQLQEILSVPQPGVSLDAGSVIREESITRYCSSPIRKSTDGLSLEFSHFSVLEFLEKAPSQHLGFEWIRVSKSRAYALLAVQCLKFIQLQNFYQPKIELHTEVDEIDSRNQLHPLYSHASTRWPEYARGEWENETVFDLAVSLFHPSKTCYFTSWAIHLARGTGPGPKGSVEKTVSLFINPDFTPLHMAAALSLPRICCFLMKHGVRVNLESPMGRPLQCAVQSLPVGYSLWATGFLVYTRVFVGQDNQQDHIATVDTIRCLCREGAPLNLQCCNPFSGMSLVQLSLDAFGRSNTFRVTTALIKEGARLEETDSLIVQQHIEDLDLQVHEDEVRAFLEFLDSCSDQSTAHHRMSAVLWKRAVACNLKFTKDPTIIDTKLSLTNDELEKHAVGAVTVANTQVLEKMLCDPRLKVASDVSKLRLLWMPTGIHCYI</sequence>
<dbReference type="InterPro" id="IPR036770">
    <property type="entry name" value="Ankyrin_rpt-contain_sf"/>
</dbReference>
<dbReference type="Gene3D" id="3.40.50.300">
    <property type="entry name" value="P-loop containing nucleotide triphosphate hydrolases"/>
    <property type="match status" value="1"/>
</dbReference>
<dbReference type="InterPro" id="IPR007111">
    <property type="entry name" value="NACHT_NTPase"/>
</dbReference>
<dbReference type="Pfam" id="PF24883">
    <property type="entry name" value="NPHP3_N"/>
    <property type="match status" value="1"/>
</dbReference>
<reference evidence="4" key="1">
    <citation type="submission" date="2012-08" db="EMBL/GenBank/DDBJ databases">
        <title>Genome analysis of Colletotrichum orbiculare and Colletotrichum fructicola.</title>
        <authorList>
            <person name="Gan P.H.P."/>
            <person name="Ikeda K."/>
            <person name="Irieda H."/>
            <person name="Narusaka M."/>
            <person name="O'Connell R.J."/>
            <person name="Narusaka Y."/>
            <person name="Takano Y."/>
            <person name="Kubo Y."/>
            <person name="Shirasu K."/>
        </authorList>
    </citation>
    <scope>NUCLEOTIDE SEQUENCE</scope>
    <source>
        <strain evidence="4">Nara gc5</strain>
    </source>
</reference>
<keyword evidence="1" id="KW-0677">Repeat</keyword>
<protein>
    <submittedName>
        <fullName evidence="4">Ankyrin repeat protein</fullName>
    </submittedName>
</protein>
<dbReference type="InterPro" id="IPR056884">
    <property type="entry name" value="NPHP3-like_N"/>
</dbReference>
<evidence type="ECO:0000313" key="4">
    <source>
        <dbReference type="EMBL" id="ELA30833.1"/>
    </source>
</evidence>
<evidence type="ECO:0000256" key="2">
    <source>
        <dbReference type="SAM" id="Coils"/>
    </source>
</evidence>
<feature type="domain" description="NACHT" evidence="3">
    <location>
        <begin position="220"/>
        <end position="335"/>
    </location>
</feature>
<dbReference type="Gene3D" id="1.25.40.20">
    <property type="entry name" value="Ankyrin repeat-containing domain"/>
    <property type="match status" value="1"/>
</dbReference>
<dbReference type="Pfam" id="PF17111">
    <property type="entry name" value="PigL_N"/>
    <property type="match status" value="1"/>
</dbReference>
<organism evidence="4">
    <name type="scientific">Colletotrichum fructicola (strain Nara gc5)</name>
    <name type="common">Anthracnose fungus</name>
    <name type="synonym">Colletotrichum gloeosporioides (strain Nara gc5)</name>
    <dbReference type="NCBI Taxonomy" id="1213859"/>
    <lineage>
        <taxon>Eukaryota</taxon>
        <taxon>Fungi</taxon>
        <taxon>Dikarya</taxon>
        <taxon>Ascomycota</taxon>
        <taxon>Pezizomycotina</taxon>
        <taxon>Sordariomycetes</taxon>
        <taxon>Hypocreomycetidae</taxon>
        <taxon>Glomerellales</taxon>
        <taxon>Glomerellaceae</taxon>
        <taxon>Colletotrichum</taxon>
        <taxon>Colletotrichum gloeosporioides species complex</taxon>
    </lineage>
</organism>
<dbReference type="STRING" id="1213859.L2FYL1"/>
<name>L2FYL1_COLFN</name>
<dbReference type="InterPro" id="IPR031348">
    <property type="entry name" value="PigL_N"/>
</dbReference>
<evidence type="ECO:0000259" key="3">
    <source>
        <dbReference type="PROSITE" id="PS50837"/>
    </source>
</evidence>
<dbReference type="AlphaFoldDB" id="L2FYL1"/>